<feature type="transmembrane region" description="Helical" evidence="9">
    <location>
        <begin position="45"/>
        <end position="67"/>
    </location>
</feature>
<feature type="transmembrane region" description="Helical" evidence="9">
    <location>
        <begin position="289"/>
        <end position="320"/>
    </location>
</feature>
<keyword evidence="7 9" id="KW-1133">Transmembrane helix</keyword>
<comment type="pathway">
    <text evidence="2 9">Cofactor biosynthesis; adenosylcobalamin biosynthesis.</text>
</comment>
<feature type="transmembrane region" description="Helical" evidence="9">
    <location>
        <begin position="154"/>
        <end position="171"/>
    </location>
</feature>
<dbReference type="UniPathway" id="UPA00148"/>
<evidence type="ECO:0000256" key="2">
    <source>
        <dbReference type="ARBA" id="ARBA00004953"/>
    </source>
</evidence>
<name>A0A7C5AMX5_9BACT</name>
<keyword evidence="4 9" id="KW-1003">Cell membrane</keyword>
<evidence type="ECO:0000256" key="7">
    <source>
        <dbReference type="ARBA" id="ARBA00022989"/>
    </source>
</evidence>
<feature type="transmembrane region" description="Helical" evidence="9">
    <location>
        <begin position="202"/>
        <end position="220"/>
    </location>
</feature>
<sequence>MLAWPFLLGYFMDLVLGDPPDWPHPVRALGWLISFWERQLYRPRVIAGLVFWLAVAGSTIMLLFLVLEVAHRGGPWVQGAVATYLVYAGLATRSLHLESQKVEAALAGKDLEEARRQLSCLVSRETGNLPPGEVRRAILETVAENLSDGVVAPLFYLLMAGLPGLVLYKVANTMDSMVGYQNERYQNFGKVAARVDDVLNFVPARLTAGLICLTAGLLGLDRHRAWETLREDGHKTPSPNAGWPEAALAGALKVRLGGPGVYFGRLVNKPFIGKSHPAPGPHHYSQAVALLYGVSLLMAVITFFGLLLSGAGLGGLLGVFI</sequence>
<gene>
    <name evidence="9 10" type="primary">cobD</name>
    <name evidence="10" type="ORF">ENW48_08140</name>
</gene>
<dbReference type="GO" id="GO:0048472">
    <property type="term" value="F:threonine-phosphate decarboxylase activity"/>
    <property type="evidence" value="ECO:0007669"/>
    <property type="project" value="InterPro"/>
</dbReference>
<evidence type="ECO:0000256" key="8">
    <source>
        <dbReference type="ARBA" id="ARBA00023136"/>
    </source>
</evidence>
<protein>
    <recommendedName>
        <fullName evidence="9">Cobalamin biosynthesis protein CobD</fullName>
    </recommendedName>
</protein>
<organism evidence="10">
    <name type="scientific">Desulfobacca acetoxidans</name>
    <dbReference type="NCBI Taxonomy" id="60893"/>
    <lineage>
        <taxon>Bacteria</taxon>
        <taxon>Pseudomonadati</taxon>
        <taxon>Thermodesulfobacteriota</taxon>
        <taxon>Desulfobaccia</taxon>
        <taxon>Desulfobaccales</taxon>
        <taxon>Desulfobaccaceae</taxon>
        <taxon>Desulfobacca</taxon>
    </lineage>
</organism>
<dbReference type="EMBL" id="DTKJ01000056">
    <property type="protein sequence ID" value="HGZ12173.1"/>
    <property type="molecule type" value="Genomic_DNA"/>
</dbReference>
<evidence type="ECO:0000256" key="5">
    <source>
        <dbReference type="ARBA" id="ARBA00022573"/>
    </source>
</evidence>
<keyword evidence="5 9" id="KW-0169">Cobalamin biosynthesis</keyword>
<dbReference type="NCBIfam" id="TIGR00380">
    <property type="entry name" value="cobal_cbiB"/>
    <property type="match status" value="1"/>
</dbReference>
<keyword evidence="8 9" id="KW-0472">Membrane</keyword>
<comment type="caution">
    <text evidence="9">Lacks conserved residue(s) required for the propagation of feature annotation.</text>
</comment>
<accession>A0A7C5AMX5</accession>
<dbReference type="GO" id="GO:0009236">
    <property type="term" value="P:cobalamin biosynthetic process"/>
    <property type="evidence" value="ECO:0007669"/>
    <property type="project" value="UniProtKB-UniRule"/>
</dbReference>
<evidence type="ECO:0000256" key="4">
    <source>
        <dbReference type="ARBA" id="ARBA00022475"/>
    </source>
</evidence>
<comment type="similarity">
    <text evidence="3 9">Belongs to the CobD/CbiB family.</text>
</comment>
<dbReference type="PANTHER" id="PTHR34308">
    <property type="entry name" value="COBALAMIN BIOSYNTHESIS PROTEIN CBIB"/>
    <property type="match status" value="1"/>
</dbReference>
<dbReference type="GO" id="GO:0015420">
    <property type="term" value="F:ABC-type vitamin B12 transporter activity"/>
    <property type="evidence" value="ECO:0007669"/>
    <property type="project" value="UniProtKB-UniRule"/>
</dbReference>
<comment type="subcellular location">
    <subcellularLocation>
        <location evidence="1 9">Cell membrane</location>
        <topology evidence="1 9">Multi-pass membrane protein</topology>
    </subcellularLocation>
</comment>
<dbReference type="Pfam" id="PF03186">
    <property type="entry name" value="CobD_Cbib"/>
    <property type="match status" value="1"/>
</dbReference>
<dbReference type="InterPro" id="IPR004485">
    <property type="entry name" value="Cobalamin_biosynth_CobD/CbiB"/>
</dbReference>
<evidence type="ECO:0000256" key="9">
    <source>
        <dbReference type="HAMAP-Rule" id="MF_00024"/>
    </source>
</evidence>
<evidence type="ECO:0000256" key="6">
    <source>
        <dbReference type="ARBA" id="ARBA00022692"/>
    </source>
</evidence>
<evidence type="ECO:0000256" key="1">
    <source>
        <dbReference type="ARBA" id="ARBA00004651"/>
    </source>
</evidence>
<comment type="function">
    <text evidence="9">Converts cobyric acid to cobinamide by the addition of aminopropanol on the F carboxylic group.</text>
</comment>
<comment type="caution">
    <text evidence="10">The sequence shown here is derived from an EMBL/GenBank/DDBJ whole genome shotgun (WGS) entry which is preliminary data.</text>
</comment>
<evidence type="ECO:0000256" key="3">
    <source>
        <dbReference type="ARBA" id="ARBA00006263"/>
    </source>
</evidence>
<keyword evidence="6 9" id="KW-0812">Transmembrane</keyword>
<dbReference type="AlphaFoldDB" id="A0A7C5AMX5"/>
<reference evidence="10" key="1">
    <citation type="journal article" date="2020" name="mSystems">
        <title>Genome- and Community-Level Interaction Insights into Carbon Utilization and Element Cycling Functions of Hydrothermarchaeota in Hydrothermal Sediment.</title>
        <authorList>
            <person name="Zhou Z."/>
            <person name="Liu Y."/>
            <person name="Xu W."/>
            <person name="Pan J."/>
            <person name="Luo Z.H."/>
            <person name="Li M."/>
        </authorList>
    </citation>
    <scope>NUCLEOTIDE SEQUENCE [LARGE SCALE GENOMIC DNA]</scope>
    <source>
        <strain evidence="10">SpSt-853</strain>
    </source>
</reference>
<dbReference type="PANTHER" id="PTHR34308:SF1">
    <property type="entry name" value="COBALAMIN BIOSYNTHESIS PROTEIN CBIB"/>
    <property type="match status" value="1"/>
</dbReference>
<dbReference type="HAMAP" id="MF_00024">
    <property type="entry name" value="CobD_CbiB"/>
    <property type="match status" value="1"/>
</dbReference>
<evidence type="ECO:0000313" key="10">
    <source>
        <dbReference type="EMBL" id="HGZ12173.1"/>
    </source>
</evidence>
<proteinExistence type="inferred from homology"/>
<dbReference type="GO" id="GO:0005886">
    <property type="term" value="C:plasma membrane"/>
    <property type="evidence" value="ECO:0007669"/>
    <property type="project" value="UniProtKB-SubCell"/>
</dbReference>